<dbReference type="AlphaFoldDB" id="A0A068TT89"/>
<evidence type="ECO:0000313" key="1">
    <source>
        <dbReference type="EMBL" id="CDO98568.1"/>
    </source>
</evidence>
<sequence length="65" mass="7292">MPTKAICNQNDTCAYKAFALLLDSPKSCLYKPRIESDTPSPTTFLQLSSLYPVTPFYPRPPLPSR</sequence>
<dbReference type="Gramene" id="CDO98568">
    <property type="protein sequence ID" value="CDO98568"/>
    <property type="gene ID" value="GSCOC_T00022710001"/>
</dbReference>
<proteinExistence type="predicted"/>
<name>A0A068TT89_COFCA</name>
<reference evidence="2" key="1">
    <citation type="journal article" date="2014" name="Science">
        <title>The coffee genome provides insight into the convergent evolution of caffeine biosynthesis.</title>
        <authorList>
            <person name="Denoeud F."/>
            <person name="Carretero-Paulet L."/>
            <person name="Dereeper A."/>
            <person name="Droc G."/>
            <person name="Guyot R."/>
            <person name="Pietrella M."/>
            <person name="Zheng C."/>
            <person name="Alberti A."/>
            <person name="Anthony F."/>
            <person name="Aprea G."/>
            <person name="Aury J.M."/>
            <person name="Bento P."/>
            <person name="Bernard M."/>
            <person name="Bocs S."/>
            <person name="Campa C."/>
            <person name="Cenci A."/>
            <person name="Combes M.C."/>
            <person name="Crouzillat D."/>
            <person name="Da Silva C."/>
            <person name="Daddiego L."/>
            <person name="De Bellis F."/>
            <person name="Dussert S."/>
            <person name="Garsmeur O."/>
            <person name="Gayraud T."/>
            <person name="Guignon V."/>
            <person name="Jahn K."/>
            <person name="Jamilloux V."/>
            <person name="Joet T."/>
            <person name="Labadie K."/>
            <person name="Lan T."/>
            <person name="Leclercq J."/>
            <person name="Lepelley M."/>
            <person name="Leroy T."/>
            <person name="Li L.T."/>
            <person name="Librado P."/>
            <person name="Lopez L."/>
            <person name="Munoz A."/>
            <person name="Noel B."/>
            <person name="Pallavicini A."/>
            <person name="Perrotta G."/>
            <person name="Poncet V."/>
            <person name="Pot D."/>
            <person name="Priyono X."/>
            <person name="Rigoreau M."/>
            <person name="Rouard M."/>
            <person name="Rozas J."/>
            <person name="Tranchant-Dubreuil C."/>
            <person name="VanBuren R."/>
            <person name="Zhang Q."/>
            <person name="Andrade A.C."/>
            <person name="Argout X."/>
            <person name="Bertrand B."/>
            <person name="de Kochko A."/>
            <person name="Graziosi G."/>
            <person name="Henry R.J."/>
            <person name="Jayarama X."/>
            <person name="Ming R."/>
            <person name="Nagai C."/>
            <person name="Rounsley S."/>
            <person name="Sankoff D."/>
            <person name="Giuliano G."/>
            <person name="Albert V.A."/>
            <person name="Wincker P."/>
            <person name="Lashermes P."/>
        </authorList>
    </citation>
    <scope>NUCLEOTIDE SEQUENCE [LARGE SCALE GENOMIC DNA]</scope>
    <source>
        <strain evidence="2">cv. DH200-94</strain>
    </source>
</reference>
<protein>
    <submittedName>
        <fullName evidence="1">Uncharacterized protein</fullName>
    </submittedName>
</protein>
<keyword evidence="2" id="KW-1185">Reference proteome</keyword>
<evidence type="ECO:0000313" key="2">
    <source>
        <dbReference type="Proteomes" id="UP000295252"/>
    </source>
</evidence>
<dbReference type="Proteomes" id="UP000295252">
    <property type="component" value="Chromosome VI"/>
</dbReference>
<organism evidence="1 2">
    <name type="scientific">Coffea canephora</name>
    <name type="common">Robusta coffee</name>
    <dbReference type="NCBI Taxonomy" id="49390"/>
    <lineage>
        <taxon>Eukaryota</taxon>
        <taxon>Viridiplantae</taxon>
        <taxon>Streptophyta</taxon>
        <taxon>Embryophyta</taxon>
        <taxon>Tracheophyta</taxon>
        <taxon>Spermatophyta</taxon>
        <taxon>Magnoliopsida</taxon>
        <taxon>eudicotyledons</taxon>
        <taxon>Gunneridae</taxon>
        <taxon>Pentapetalae</taxon>
        <taxon>asterids</taxon>
        <taxon>lamiids</taxon>
        <taxon>Gentianales</taxon>
        <taxon>Rubiaceae</taxon>
        <taxon>Ixoroideae</taxon>
        <taxon>Gardenieae complex</taxon>
        <taxon>Bertiereae - Coffeeae clade</taxon>
        <taxon>Coffeeae</taxon>
        <taxon>Coffea</taxon>
    </lineage>
</organism>
<accession>A0A068TT89</accession>
<dbReference type="InParanoid" id="A0A068TT89"/>
<gene>
    <name evidence="1" type="ORF">GSCOC_T00022710001</name>
</gene>
<dbReference type="EMBL" id="HG739086">
    <property type="protein sequence ID" value="CDO98568.1"/>
    <property type="molecule type" value="Genomic_DNA"/>
</dbReference>